<dbReference type="EMBL" id="JBHTMM010000008">
    <property type="protein sequence ID" value="MFD1305989.1"/>
    <property type="molecule type" value="Genomic_DNA"/>
</dbReference>
<accession>A0ABW3XBQ7</accession>
<feature type="transmembrane region" description="Helical" evidence="2">
    <location>
        <begin position="115"/>
        <end position="136"/>
    </location>
</feature>
<gene>
    <name evidence="4" type="ORF">ACFQ5X_09035</name>
</gene>
<evidence type="ECO:0000313" key="5">
    <source>
        <dbReference type="Proteomes" id="UP001597058"/>
    </source>
</evidence>
<evidence type="ECO:0000256" key="2">
    <source>
        <dbReference type="SAM" id="Phobius"/>
    </source>
</evidence>
<dbReference type="Proteomes" id="UP001597058">
    <property type="component" value="Unassembled WGS sequence"/>
</dbReference>
<dbReference type="RefSeq" id="WP_248002098.1">
    <property type="nucleotide sequence ID" value="NZ_JBHSKH010000056.1"/>
</dbReference>
<dbReference type="InterPro" id="IPR036938">
    <property type="entry name" value="PAP2/HPO_sf"/>
</dbReference>
<reference evidence="5" key="1">
    <citation type="journal article" date="2019" name="Int. J. Syst. Evol. Microbiol.">
        <title>The Global Catalogue of Microorganisms (GCM) 10K type strain sequencing project: providing services to taxonomists for standard genome sequencing and annotation.</title>
        <authorList>
            <consortium name="The Broad Institute Genomics Platform"/>
            <consortium name="The Broad Institute Genome Sequencing Center for Infectious Disease"/>
            <person name="Wu L."/>
            <person name="Ma J."/>
        </authorList>
    </citation>
    <scope>NUCLEOTIDE SEQUENCE [LARGE SCALE GENOMIC DNA]</scope>
    <source>
        <strain evidence="5">CGMCC 4.7020</strain>
    </source>
</reference>
<feature type="transmembrane region" description="Helical" evidence="2">
    <location>
        <begin position="220"/>
        <end position="240"/>
    </location>
</feature>
<feature type="transmembrane region" description="Helical" evidence="2">
    <location>
        <begin position="246"/>
        <end position="264"/>
    </location>
</feature>
<dbReference type="Pfam" id="PF01569">
    <property type="entry name" value="PAP2"/>
    <property type="match status" value="1"/>
</dbReference>
<organism evidence="4 5">
    <name type="scientific">Streptomyces kaempferi</name>
    <dbReference type="NCBI Taxonomy" id="333725"/>
    <lineage>
        <taxon>Bacteria</taxon>
        <taxon>Bacillati</taxon>
        <taxon>Actinomycetota</taxon>
        <taxon>Actinomycetes</taxon>
        <taxon>Kitasatosporales</taxon>
        <taxon>Streptomycetaceae</taxon>
        <taxon>Streptomyces</taxon>
    </lineage>
</organism>
<sequence length="287" mass="29872">MGDTGSRPPQLHPGRALAHTPGASGSGSPHRSDSRPPQTPRGARRSDLVGRPGTTPPVPGRPTFLLGLPGLLWLLGLPAALFALITWQVAAHGPLARADERLSRSLVHPDRVSELLADLGGVPVAVPVLAVVLGYVALSGRAAGRERWWLPPAVAAGLMAVVPAVIVPLKELVARPGPPVMGPGTGFYPSGHTATAVVAYGCATLLLLPRLRTARARRGLLGLCLALNLAVAFGLVRRGYHWPLDVLASWCLCAVLLTASALFLDRSVSRSSRRSSAGTPSPRTGPS</sequence>
<feature type="transmembrane region" description="Helical" evidence="2">
    <location>
        <begin position="148"/>
        <end position="167"/>
    </location>
</feature>
<evidence type="ECO:0000259" key="3">
    <source>
        <dbReference type="Pfam" id="PF01569"/>
    </source>
</evidence>
<keyword evidence="2" id="KW-1133">Transmembrane helix</keyword>
<name>A0ABW3XBQ7_9ACTN</name>
<dbReference type="Gene3D" id="1.20.144.10">
    <property type="entry name" value="Phosphatidic acid phosphatase type 2/haloperoxidase"/>
    <property type="match status" value="1"/>
</dbReference>
<feature type="domain" description="Phosphatidic acid phosphatase type 2/haloperoxidase" evidence="3">
    <location>
        <begin position="184"/>
        <end position="264"/>
    </location>
</feature>
<evidence type="ECO:0000256" key="1">
    <source>
        <dbReference type="SAM" id="MobiDB-lite"/>
    </source>
</evidence>
<feature type="transmembrane region" description="Helical" evidence="2">
    <location>
        <begin position="71"/>
        <end position="95"/>
    </location>
</feature>
<comment type="caution">
    <text evidence="4">The sequence shown here is derived from an EMBL/GenBank/DDBJ whole genome shotgun (WGS) entry which is preliminary data.</text>
</comment>
<proteinExistence type="predicted"/>
<feature type="transmembrane region" description="Helical" evidence="2">
    <location>
        <begin position="187"/>
        <end position="208"/>
    </location>
</feature>
<protein>
    <submittedName>
        <fullName evidence="4">Phosphatase PAP2 family protein</fullName>
    </submittedName>
</protein>
<dbReference type="InterPro" id="IPR000326">
    <property type="entry name" value="PAP2/HPO"/>
</dbReference>
<keyword evidence="5" id="KW-1185">Reference proteome</keyword>
<keyword evidence="2" id="KW-0472">Membrane</keyword>
<evidence type="ECO:0000313" key="4">
    <source>
        <dbReference type="EMBL" id="MFD1305989.1"/>
    </source>
</evidence>
<feature type="region of interest" description="Disordered" evidence="1">
    <location>
        <begin position="1"/>
        <end position="60"/>
    </location>
</feature>
<keyword evidence="2" id="KW-0812">Transmembrane</keyword>
<dbReference type="SUPFAM" id="SSF48317">
    <property type="entry name" value="Acid phosphatase/Vanadium-dependent haloperoxidase"/>
    <property type="match status" value="1"/>
</dbReference>